<dbReference type="EMBL" id="AP024238">
    <property type="protein sequence ID" value="BCO25393.1"/>
    <property type="molecule type" value="Genomic_DNA"/>
</dbReference>
<dbReference type="Proteomes" id="UP000824366">
    <property type="component" value="Chromosome"/>
</dbReference>
<evidence type="ECO:0000313" key="1">
    <source>
        <dbReference type="EMBL" id="BCO25393.1"/>
    </source>
</evidence>
<proteinExistence type="predicted"/>
<sequence>MWQTLFTEVLHTDGPWASGGNTSIWLESRYAAHPDCPTLQTTCACKNRPKLPHSV</sequence>
<gene>
    <name evidence="1" type="ORF">MIZ03_0253</name>
</gene>
<keyword evidence="2" id="KW-1185">Reference proteome</keyword>
<organism evidence="1 2">
    <name type="scientific">Rhodoferax lithotrophicus</name>
    <dbReference type="NCBI Taxonomy" id="2798804"/>
    <lineage>
        <taxon>Bacteria</taxon>
        <taxon>Pseudomonadati</taxon>
        <taxon>Pseudomonadota</taxon>
        <taxon>Betaproteobacteria</taxon>
        <taxon>Burkholderiales</taxon>
        <taxon>Comamonadaceae</taxon>
        <taxon>Rhodoferax</taxon>
    </lineage>
</organism>
<reference evidence="1 2" key="1">
    <citation type="journal article" date="2021" name="Microbiol. Spectr.">
        <title>A Single Bacterium Capable of Oxidation and Reduction of Iron at Circumneutral pH.</title>
        <authorList>
            <person name="Kato S."/>
            <person name="Ohkuma M."/>
        </authorList>
    </citation>
    <scope>NUCLEOTIDE SEQUENCE [LARGE SCALE GENOMIC DNA]</scope>
    <source>
        <strain evidence="1 2">MIZ03</strain>
    </source>
</reference>
<protein>
    <submittedName>
        <fullName evidence="1">Uncharacterized protein</fullName>
    </submittedName>
</protein>
<accession>A0ABM7MGU8</accession>
<name>A0ABM7MGU8_9BURK</name>
<evidence type="ECO:0000313" key="2">
    <source>
        <dbReference type="Proteomes" id="UP000824366"/>
    </source>
</evidence>